<reference evidence="1" key="1">
    <citation type="journal article" date="2014" name="Int. J. Syst. Evol. Microbiol.">
        <title>Complete genome sequence of Corynebacterium casei LMG S-19264T (=DSM 44701T), isolated from a smear-ripened cheese.</title>
        <authorList>
            <consortium name="US DOE Joint Genome Institute (JGI-PGF)"/>
            <person name="Walter F."/>
            <person name="Albersmeier A."/>
            <person name="Kalinowski J."/>
            <person name="Ruckert C."/>
        </authorList>
    </citation>
    <scope>NUCLEOTIDE SEQUENCE</scope>
    <source>
        <strain evidence="1">CGMCC 4.7430</strain>
    </source>
</reference>
<reference evidence="1" key="2">
    <citation type="submission" date="2020-09" db="EMBL/GenBank/DDBJ databases">
        <authorList>
            <person name="Sun Q."/>
            <person name="Zhou Y."/>
        </authorList>
    </citation>
    <scope>NUCLEOTIDE SEQUENCE</scope>
    <source>
        <strain evidence="1">CGMCC 4.7430</strain>
    </source>
</reference>
<evidence type="ECO:0000313" key="2">
    <source>
        <dbReference type="Proteomes" id="UP000660745"/>
    </source>
</evidence>
<name>A0A918A8N2_9ACTN</name>
<dbReference type="AlphaFoldDB" id="A0A918A8N2"/>
<dbReference type="EMBL" id="BMNK01000010">
    <property type="protein sequence ID" value="GGP11280.1"/>
    <property type="molecule type" value="Genomic_DNA"/>
</dbReference>
<comment type="caution">
    <text evidence="1">The sequence shown here is derived from an EMBL/GenBank/DDBJ whole genome shotgun (WGS) entry which is preliminary data.</text>
</comment>
<evidence type="ECO:0000313" key="1">
    <source>
        <dbReference type="EMBL" id="GGP11280.1"/>
    </source>
</evidence>
<accession>A0A918A8N2</accession>
<organism evidence="1 2">
    <name type="scientific">Nonomuraea glycinis</name>
    <dbReference type="NCBI Taxonomy" id="2047744"/>
    <lineage>
        <taxon>Bacteria</taxon>
        <taxon>Bacillati</taxon>
        <taxon>Actinomycetota</taxon>
        <taxon>Actinomycetes</taxon>
        <taxon>Streptosporangiales</taxon>
        <taxon>Streptosporangiaceae</taxon>
        <taxon>Nonomuraea</taxon>
    </lineage>
</organism>
<keyword evidence="2" id="KW-1185">Reference proteome</keyword>
<dbReference type="Proteomes" id="UP000660745">
    <property type="component" value="Unassembled WGS sequence"/>
</dbReference>
<sequence length="66" mass="7018">MAIAHASRQVAIAMRRQGRHASATDLLTHTAQHLNADTGHPSAAVLSAYTKLLCTALQDLASRARV</sequence>
<protein>
    <submittedName>
        <fullName evidence="1">Uncharacterized protein</fullName>
    </submittedName>
</protein>
<dbReference type="RefSeq" id="WP_189141542.1">
    <property type="nucleotide sequence ID" value="NZ_BMNK01000010.1"/>
</dbReference>
<proteinExistence type="predicted"/>
<gene>
    <name evidence="1" type="ORF">GCM10012278_54240</name>
</gene>